<name>A0ABZ2E9U4_9BACT</name>
<dbReference type="GeneID" id="93113216"/>
<accession>A0ABZ2E9U4</accession>
<evidence type="ECO:0000313" key="2">
    <source>
        <dbReference type="Proteomes" id="UP001318120"/>
    </source>
</evidence>
<sequence length="64" mass="7596">MKEIYSLIDNFDIWSALELCQEKHPVYYQNMLFECGLLNELVSYLHNSNLKHQFEKENMGGGRL</sequence>
<evidence type="ECO:0000313" key="1">
    <source>
        <dbReference type="EMBL" id="WWC42472.1"/>
    </source>
</evidence>
<protein>
    <submittedName>
        <fullName evidence="1">Uncharacterized protein</fullName>
    </submittedName>
</protein>
<proteinExistence type="predicted"/>
<reference evidence="1 2" key="1">
    <citation type="journal article" date="2017" name="Genome Biol. Evol.">
        <title>Comparative Genomic Analysis Identifies a Campylobacter Clade Deficient in Selenium Metabolism.</title>
        <authorList>
            <person name="Miller W.G."/>
            <person name="Yee E."/>
            <person name="Lopes B.S."/>
            <person name="Chapman M.H."/>
            <person name="Huynh S."/>
            <person name="Bono J.L."/>
            <person name="Parker C.T."/>
            <person name="Strachan N.J.C."/>
            <person name="Forbes K.J."/>
        </authorList>
    </citation>
    <scope>NUCLEOTIDE SEQUENCE [LARGE SCALE GENOMIC DNA]</scope>
    <source>
        <strain evidence="1 2">RM9261</strain>
    </source>
</reference>
<dbReference type="EMBL" id="CP144916">
    <property type="protein sequence ID" value="WWC42472.1"/>
    <property type="molecule type" value="Genomic_DNA"/>
</dbReference>
<dbReference type="RefSeq" id="WP_086302316.1">
    <property type="nucleotide sequence ID" value="NZ_CP144916.1"/>
</dbReference>
<organism evidence="1 2">
    <name type="scientific">Campylobacter vicugnae</name>
    <dbReference type="NCBI Taxonomy" id="1660076"/>
    <lineage>
        <taxon>Bacteria</taxon>
        <taxon>Pseudomonadati</taxon>
        <taxon>Campylobacterota</taxon>
        <taxon>Epsilonproteobacteria</taxon>
        <taxon>Campylobacterales</taxon>
        <taxon>Campylobacteraceae</taxon>
        <taxon>Campylobacter</taxon>
    </lineage>
</organism>
<keyword evidence="2" id="KW-1185">Reference proteome</keyword>
<dbReference type="Proteomes" id="UP001318120">
    <property type="component" value="Chromosome"/>
</dbReference>
<gene>
    <name evidence="1" type="ORF">CVIC9261_03860</name>
</gene>